<dbReference type="Pfam" id="PF12911">
    <property type="entry name" value="OppC_N"/>
    <property type="match status" value="1"/>
</dbReference>
<gene>
    <name evidence="3" type="ORF">JCM19232_337</name>
</gene>
<dbReference type="GO" id="GO:0005886">
    <property type="term" value="C:plasma membrane"/>
    <property type="evidence" value="ECO:0007669"/>
    <property type="project" value="UniProtKB-SubCell"/>
</dbReference>
<protein>
    <submittedName>
        <fullName evidence="3">Oligopeptide transport system permease protein oppC</fullName>
    </submittedName>
</protein>
<evidence type="ECO:0000313" key="4">
    <source>
        <dbReference type="Proteomes" id="UP000031670"/>
    </source>
</evidence>
<proteinExistence type="predicted"/>
<accession>A0A0B8PAQ9</accession>
<dbReference type="InterPro" id="IPR025966">
    <property type="entry name" value="OppC_N"/>
</dbReference>
<sequence length="168" mass="19390">MTPMMQMRIQRFKANRRGFWSLWIFLVLFIISLFAELVANDKPLFVSFDGGWYFPVAKQYSEMEFGGEFAAEADYTDPYVQELIEEKGYMIWPVIRFSYDTINYNLPGPAPSAPDNTNWLGTDDRAETFLLESSMAFEFRYCLALCLPLLVASLALSWVQLRATMVAN</sequence>
<comment type="caution">
    <text evidence="3">The sequence shown here is derived from an EMBL/GenBank/DDBJ whole genome shotgun (WGS) entry which is preliminary data.</text>
</comment>
<name>A0A0B8PAQ9_9VIBR</name>
<evidence type="ECO:0000256" key="1">
    <source>
        <dbReference type="SAM" id="Phobius"/>
    </source>
</evidence>
<keyword evidence="1" id="KW-0812">Transmembrane</keyword>
<evidence type="ECO:0000259" key="2">
    <source>
        <dbReference type="Pfam" id="PF12911"/>
    </source>
</evidence>
<keyword evidence="1" id="KW-1133">Transmembrane helix</keyword>
<feature type="domain" description="Oligopeptide transport permease C-like N-terminal" evidence="2">
    <location>
        <begin position="5"/>
        <end position="41"/>
    </location>
</feature>
<feature type="transmembrane region" description="Helical" evidence="1">
    <location>
        <begin position="138"/>
        <end position="159"/>
    </location>
</feature>
<dbReference type="PANTHER" id="PTHR30325">
    <property type="entry name" value="MEMBRANE COMPONENT OF ABC TRANSPORTER"/>
    <property type="match status" value="1"/>
</dbReference>
<dbReference type="GO" id="GO:0042884">
    <property type="term" value="P:microcin transport"/>
    <property type="evidence" value="ECO:0007669"/>
    <property type="project" value="TreeGrafter"/>
</dbReference>
<organism evidence="3 4">
    <name type="scientific">Vibrio ishigakensis</name>
    <dbReference type="NCBI Taxonomy" id="1481914"/>
    <lineage>
        <taxon>Bacteria</taxon>
        <taxon>Pseudomonadati</taxon>
        <taxon>Pseudomonadota</taxon>
        <taxon>Gammaproteobacteria</taxon>
        <taxon>Vibrionales</taxon>
        <taxon>Vibrionaceae</taxon>
        <taxon>Vibrio</taxon>
    </lineage>
</organism>
<evidence type="ECO:0000313" key="3">
    <source>
        <dbReference type="EMBL" id="GAM60004.1"/>
    </source>
</evidence>
<keyword evidence="1" id="KW-0472">Membrane</keyword>
<reference evidence="3 4" key="2">
    <citation type="submission" date="2015-01" db="EMBL/GenBank/DDBJ databases">
        <authorList>
            <consortium name="NBRP consortium"/>
            <person name="Sawabe T."/>
            <person name="Meirelles P."/>
            <person name="Feng G."/>
            <person name="Sayaka M."/>
            <person name="Hattori M."/>
            <person name="Ohkuma M."/>
        </authorList>
    </citation>
    <scope>NUCLEOTIDE SEQUENCE [LARGE SCALE GENOMIC DNA]</scope>
    <source>
        <strain evidence="3 4">JCM19232</strain>
    </source>
</reference>
<dbReference type="EMBL" id="BBSA01000001">
    <property type="protein sequence ID" value="GAM60004.1"/>
    <property type="molecule type" value="Genomic_DNA"/>
</dbReference>
<dbReference type="AlphaFoldDB" id="A0A0B8PAQ9"/>
<reference evidence="3 4" key="1">
    <citation type="submission" date="2015-01" db="EMBL/GenBank/DDBJ databases">
        <title>Vibrio sp. C5 JCM 19232 whole genome shotgun sequence.</title>
        <authorList>
            <person name="Sawabe T."/>
            <person name="Meirelles P."/>
            <person name="Feng G."/>
            <person name="Sayaka M."/>
            <person name="Hattori M."/>
            <person name="Ohkuma M."/>
        </authorList>
    </citation>
    <scope>NUCLEOTIDE SEQUENCE [LARGE SCALE GENOMIC DNA]</scope>
    <source>
        <strain evidence="3 4">JCM19232</strain>
    </source>
</reference>
<dbReference type="PANTHER" id="PTHR30325:SF0">
    <property type="entry name" value="INNER MEMBRANE ABC TRANSPORTER PERMEASE PROTEIN YEJE"/>
    <property type="match status" value="1"/>
</dbReference>
<dbReference type="Proteomes" id="UP000031670">
    <property type="component" value="Unassembled WGS sequence"/>
</dbReference>